<feature type="region of interest" description="Disordered" evidence="1">
    <location>
        <begin position="178"/>
        <end position="209"/>
    </location>
</feature>
<sequence length="384" mass="41818">MPPKATGKGKSPSKSLSGPPPLENPLFLPSLDDLSSSSSSDELDEPSRTDIASPITAEAPALAPVPINVSDDGLEDDVSDWGADSDSDSDNDPVVCSYDIHITASTAPDLYIFQYPVRSKLKPYTKAENTCPLEARFKPKSGLVEVDVPVNVHVNYDEEKGRIWGDVLRKAEKEKGKALAGGVGGGGAHGSKRRKVVRGEDDESEEEEVDVMTMDFADAVKAGRVLSRQTLGSKMQPDNTKYMVGIFKNDQLHLTPITSTLQLRPQFHHVDTAIEAERSLAKSLRDASAPPKPQEARAVHLSVKNADDPSSQLSSTMKALRIAEEEEWTKLHWIDQDTDDAWEVYEGACLKDGEGGVLRSVTGKKEYMEWLATGKPRVARVEGP</sequence>
<feature type="compositionally biased region" description="Low complexity" evidence="1">
    <location>
        <begin position="28"/>
        <end position="40"/>
    </location>
</feature>
<feature type="compositionally biased region" description="Acidic residues" evidence="1">
    <location>
        <begin position="200"/>
        <end position="209"/>
    </location>
</feature>
<feature type="compositionally biased region" description="Acidic residues" evidence="1">
    <location>
        <begin position="72"/>
        <end position="91"/>
    </location>
</feature>
<feature type="compositionally biased region" description="Gly residues" evidence="1">
    <location>
        <begin position="179"/>
        <end position="189"/>
    </location>
</feature>
<evidence type="ECO:0000313" key="3">
    <source>
        <dbReference type="Proteomes" id="UP001447188"/>
    </source>
</evidence>
<dbReference type="Pfam" id="PF04801">
    <property type="entry name" value="RPC5"/>
    <property type="match status" value="2"/>
</dbReference>
<reference evidence="2 3" key="1">
    <citation type="submission" date="2024-02" db="EMBL/GenBank/DDBJ databases">
        <title>Discinaceae phylogenomics.</title>
        <authorList>
            <person name="Dirks A.C."/>
            <person name="James T.Y."/>
        </authorList>
    </citation>
    <scope>NUCLEOTIDE SEQUENCE [LARGE SCALE GENOMIC DNA]</scope>
    <source>
        <strain evidence="2 3">ACD0624</strain>
    </source>
</reference>
<accession>A0ABR3GY77</accession>
<gene>
    <name evidence="2" type="ORF">Q9L58_000167</name>
</gene>
<dbReference type="EMBL" id="JBBBZM010000001">
    <property type="protein sequence ID" value="KAL0640860.1"/>
    <property type="molecule type" value="Genomic_DNA"/>
</dbReference>
<dbReference type="Proteomes" id="UP001447188">
    <property type="component" value="Unassembled WGS sequence"/>
</dbReference>
<comment type="caution">
    <text evidence="2">The sequence shown here is derived from an EMBL/GenBank/DDBJ whole genome shotgun (WGS) entry which is preliminary data.</text>
</comment>
<name>A0ABR3GY77_9PEZI</name>
<proteinExistence type="predicted"/>
<feature type="compositionally biased region" description="Low complexity" evidence="1">
    <location>
        <begin position="8"/>
        <end position="17"/>
    </location>
</feature>
<keyword evidence="3" id="KW-1185">Reference proteome</keyword>
<evidence type="ECO:0000256" key="1">
    <source>
        <dbReference type="SAM" id="MobiDB-lite"/>
    </source>
</evidence>
<dbReference type="InterPro" id="IPR006886">
    <property type="entry name" value="RNA_pol_III_Rpc5"/>
</dbReference>
<evidence type="ECO:0000313" key="2">
    <source>
        <dbReference type="EMBL" id="KAL0640860.1"/>
    </source>
</evidence>
<protein>
    <submittedName>
        <fullName evidence="2">Uncharacterized protein</fullName>
    </submittedName>
</protein>
<dbReference type="PANTHER" id="PTHR12069">
    <property type="entry name" value="DNA-DIRECTED RNA POLYMERASES III 80 KDA POLYPEPTIDE RNA POLYMERASE III SUBUNIT 5"/>
    <property type="match status" value="1"/>
</dbReference>
<feature type="region of interest" description="Disordered" evidence="1">
    <location>
        <begin position="1"/>
        <end position="92"/>
    </location>
</feature>
<dbReference type="PANTHER" id="PTHR12069:SF0">
    <property type="entry name" value="DNA-DIRECTED RNA POLYMERASE III SUBUNIT RPC5"/>
    <property type="match status" value="1"/>
</dbReference>
<organism evidence="2 3">
    <name type="scientific">Discina gigas</name>
    <dbReference type="NCBI Taxonomy" id="1032678"/>
    <lineage>
        <taxon>Eukaryota</taxon>
        <taxon>Fungi</taxon>
        <taxon>Dikarya</taxon>
        <taxon>Ascomycota</taxon>
        <taxon>Pezizomycotina</taxon>
        <taxon>Pezizomycetes</taxon>
        <taxon>Pezizales</taxon>
        <taxon>Discinaceae</taxon>
        <taxon>Discina</taxon>
    </lineage>
</organism>